<dbReference type="AlphaFoldDB" id="A0A1G7WYU1"/>
<evidence type="ECO:0000256" key="1">
    <source>
        <dbReference type="ARBA" id="ARBA00004834"/>
    </source>
</evidence>
<dbReference type="RefSeq" id="WP_091817644.1">
    <property type="nucleotide sequence ID" value="NZ_FNCQ01000009.1"/>
</dbReference>
<protein>
    <submittedName>
        <fullName evidence="9">Arabinan endo-1,5-alpha-L-arabinosidase</fullName>
    </submittedName>
</protein>
<dbReference type="Pfam" id="PF04616">
    <property type="entry name" value="Glyco_hydro_43"/>
    <property type="match status" value="1"/>
</dbReference>
<comment type="pathway">
    <text evidence="1">Glycan metabolism; L-arabinan degradation.</text>
</comment>
<evidence type="ECO:0000256" key="4">
    <source>
        <dbReference type="ARBA" id="ARBA00023295"/>
    </source>
</evidence>
<feature type="active site" description="Proton donor" evidence="5">
    <location>
        <position position="291"/>
    </location>
</feature>
<keyword evidence="7" id="KW-0732">Signal</keyword>
<keyword evidence="10" id="KW-1185">Reference proteome</keyword>
<dbReference type="Gene3D" id="2.115.10.20">
    <property type="entry name" value="Glycosyl hydrolase domain, family 43"/>
    <property type="match status" value="1"/>
</dbReference>
<dbReference type="InterPro" id="IPR023296">
    <property type="entry name" value="Glyco_hydro_beta-prop_sf"/>
</dbReference>
<evidence type="ECO:0000256" key="6">
    <source>
        <dbReference type="PIRSR" id="PIRSR606710-2"/>
    </source>
</evidence>
<feature type="domain" description="Extracellular endo-alpha-(1-&gt;5)-L-arabinanase C-terminal" evidence="8">
    <location>
        <begin position="427"/>
        <end position="542"/>
    </location>
</feature>
<keyword evidence="4" id="KW-0326">Glycosidase</keyword>
<dbReference type="InterPro" id="IPR006710">
    <property type="entry name" value="Glyco_hydro_43"/>
</dbReference>
<gene>
    <name evidence="9" type="ORF">SAMN04487901_10951</name>
</gene>
<dbReference type="STRING" id="645274.SAMN04487901_10951"/>
<dbReference type="PANTHER" id="PTHR43301">
    <property type="entry name" value="ARABINAN ENDO-1,5-ALPHA-L-ARABINOSIDASE"/>
    <property type="match status" value="1"/>
</dbReference>
<dbReference type="Gene3D" id="2.40.128.10">
    <property type="match status" value="1"/>
</dbReference>
<evidence type="ECO:0000256" key="7">
    <source>
        <dbReference type="SAM" id="SignalP"/>
    </source>
</evidence>
<organism evidence="9 10">
    <name type="scientific">Prevotella communis</name>
    <dbReference type="NCBI Taxonomy" id="2913614"/>
    <lineage>
        <taxon>Bacteria</taxon>
        <taxon>Pseudomonadati</taxon>
        <taxon>Bacteroidota</taxon>
        <taxon>Bacteroidia</taxon>
        <taxon>Bacteroidales</taxon>
        <taxon>Prevotellaceae</taxon>
        <taxon>Prevotella</taxon>
    </lineage>
</organism>
<dbReference type="Proteomes" id="UP000198779">
    <property type="component" value="Unassembled WGS sequence"/>
</dbReference>
<feature type="site" description="Important for catalytic activity, responsible for pKa modulation of the active site Glu and correct orientation of both the proton donor and substrate" evidence="6">
    <location>
        <position position="229"/>
    </location>
</feature>
<feature type="chain" id="PRO_5011466592" evidence="7">
    <location>
        <begin position="20"/>
        <end position="940"/>
    </location>
</feature>
<dbReference type="SUPFAM" id="SSF49899">
    <property type="entry name" value="Concanavalin A-like lectins/glucanases"/>
    <property type="match status" value="1"/>
</dbReference>
<evidence type="ECO:0000256" key="2">
    <source>
        <dbReference type="ARBA" id="ARBA00009865"/>
    </source>
</evidence>
<evidence type="ECO:0000259" key="8">
    <source>
        <dbReference type="Pfam" id="PF16369"/>
    </source>
</evidence>
<dbReference type="InterPro" id="IPR032291">
    <property type="entry name" value="Abn2_C"/>
</dbReference>
<proteinExistence type="inferred from homology"/>
<name>A0A1G7WYU1_9BACT</name>
<dbReference type="InterPro" id="IPR013320">
    <property type="entry name" value="ConA-like_dom_sf"/>
</dbReference>
<accession>A0A1G7WYU1</accession>
<feature type="signal peptide" evidence="7">
    <location>
        <begin position="1"/>
        <end position="19"/>
    </location>
</feature>
<dbReference type="InterPro" id="IPR050727">
    <property type="entry name" value="GH43_arabinanases"/>
</dbReference>
<evidence type="ECO:0000313" key="9">
    <source>
        <dbReference type="EMBL" id="SDG77076.1"/>
    </source>
</evidence>
<evidence type="ECO:0000256" key="5">
    <source>
        <dbReference type="PIRSR" id="PIRSR606710-1"/>
    </source>
</evidence>
<keyword evidence="3" id="KW-0378">Hydrolase</keyword>
<dbReference type="GO" id="GO:0004553">
    <property type="term" value="F:hydrolase activity, hydrolyzing O-glycosyl compounds"/>
    <property type="evidence" value="ECO:0007669"/>
    <property type="project" value="InterPro"/>
</dbReference>
<dbReference type="SUPFAM" id="SSF75005">
    <property type="entry name" value="Arabinanase/levansucrase/invertase"/>
    <property type="match status" value="1"/>
</dbReference>
<dbReference type="GO" id="GO:0005975">
    <property type="term" value="P:carbohydrate metabolic process"/>
    <property type="evidence" value="ECO:0007669"/>
    <property type="project" value="InterPro"/>
</dbReference>
<dbReference type="Gene3D" id="2.60.120.200">
    <property type="match status" value="1"/>
</dbReference>
<dbReference type="PANTHER" id="PTHR43301:SF3">
    <property type="entry name" value="ARABINAN ENDO-1,5-ALPHA-L-ARABINOSIDASE A-RELATED"/>
    <property type="match status" value="1"/>
</dbReference>
<dbReference type="Pfam" id="PF16369">
    <property type="entry name" value="GH43_C"/>
    <property type="match status" value="1"/>
</dbReference>
<evidence type="ECO:0000313" key="10">
    <source>
        <dbReference type="Proteomes" id="UP000198779"/>
    </source>
</evidence>
<comment type="similarity">
    <text evidence="2">Belongs to the glycosyl hydrolase 43 family.</text>
</comment>
<sequence>MKQLYILLLALLTGTSASAQTELTTSEAKSLYKTVSKKRQSVHDPSVVYEPNSKRYYIFGSHRAQAYTTDLQNWTWFTSPWKVGNNNNASNENAFVTPKVTKVKKGGVEVDLPAFNAKEWTARTDASYDINGNMWAPDVIWNPVMQKWCQYLSVNGDKWHSSIILLTSDNIEGPYEYQAPVVISGFDNGSHSFKDTDVELVLGTMSTLPTRYNSPWASTTKASMPNNIDPCVFYDEEGKLWMAYGSWSGGIFILELDEETGLRDYDVTYSVASGDPYFGKRIAGGYYVSGEGAYIEYIGGYYYLFMSYGFLDQKGGYEMRVFRSKKPDGPYTDGGTRSAVFPSYSLNYGPNATARGEKLMGPYSHWGYMSLGERSQGHNSVIAAPDDRTYLIYHTRFCNDNKDDNEGHQVRVHQLFQNKNGWLVASPFEYNGETITNTDIATKQPFTTDEIAGTYQLLVHKIPNNHSNLEQVEPVTVSLNADGTITGSKTGTWSIDEGTHYITLTLSNSIYYGVVYEETMDYTNMHAVAITAVSNGGVSVWAYKLHPKYELAYQVKTQKLPVSNNKNIKQNVDLYGSMPLYGDHTTLEWTSSNPAVINNYGKYYPLGLAEDTEVTLTARLNCGNYFWQEAYVVKALSEANAKNSNTTWADGMLAHYDFDDAELANKLNPSEKALLKQSGTTVAPTVDDTEQLRNGNTVHLNFGTNGKESYVAIPNPLKGKDLASGATISFFVKRTDENLWDALFGMENNNQRLYMTGNLYVGFNNGSGNYVDINHPETVKTGKLTPGKWDMVTITFSRTVNSSSGGITIYVNGNKTTDKYKESLNGKEATTKQGFDYNLILDLMASSDELWLGKGSFWGSADVRLDDVMVYDRVLNLLDVMALQQMTDRSNIDGKTDGIAIVENEKRSMDNGQWTDLQGRRVEKPAHGLYIRNGKKILVR</sequence>
<evidence type="ECO:0000256" key="3">
    <source>
        <dbReference type="ARBA" id="ARBA00022801"/>
    </source>
</evidence>
<feature type="active site" description="Proton acceptor" evidence="5">
    <location>
        <position position="44"/>
    </location>
</feature>
<reference evidence="10" key="1">
    <citation type="submission" date="2016-10" db="EMBL/GenBank/DDBJ databases">
        <authorList>
            <person name="Varghese N."/>
            <person name="Submissions S."/>
        </authorList>
    </citation>
    <scope>NUCLEOTIDE SEQUENCE [LARGE SCALE GENOMIC DNA]</scope>
    <source>
        <strain evidence="10">BP1-148</strain>
    </source>
</reference>
<dbReference type="EMBL" id="FNCQ01000009">
    <property type="protein sequence ID" value="SDG77076.1"/>
    <property type="molecule type" value="Genomic_DNA"/>
</dbReference>